<keyword evidence="3" id="KW-1185">Reference proteome</keyword>
<proteinExistence type="predicted"/>
<dbReference type="EMBL" id="JAAMPC010000003">
    <property type="protein sequence ID" value="KAG2318954.1"/>
    <property type="molecule type" value="Genomic_DNA"/>
</dbReference>
<protein>
    <recommendedName>
        <fullName evidence="4">Retrotransposon gag domain-containing protein</fullName>
    </recommendedName>
</protein>
<evidence type="ECO:0000313" key="3">
    <source>
        <dbReference type="Proteomes" id="UP000886595"/>
    </source>
</evidence>
<comment type="caution">
    <text evidence="2">The sequence shown here is derived from an EMBL/GenBank/DDBJ whole genome shotgun (WGS) entry which is preliminary data.</text>
</comment>
<dbReference type="Proteomes" id="UP000886595">
    <property type="component" value="Unassembled WGS sequence"/>
</dbReference>
<name>A0A8X8B038_BRACI</name>
<dbReference type="AlphaFoldDB" id="A0A8X8B038"/>
<feature type="compositionally biased region" description="Acidic residues" evidence="1">
    <location>
        <begin position="32"/>
        <end position="42"/>
    </location>
</feature>
<evidence type="ECO:0000313" key="2">
    <source>
        <dbReference type="EMBL" id="KAG2318954.1"/>
    </source>
</evidence>
<feature type="compositionally biased region" description="Basic and acidic residues" evidence="1">
    <location>
        <begin position="311"/>
        <end position="322"/>
    </location>
</feature>
<organism evidence="2 3">
    <name type="scientific">Brassica carinata</name>
    <name type="common">Ethiopian mustard</name>
    <name type="synonym">Abyssinian cabbage</name>
    <dbReference type="NCBI Taxonomy" id="52824"/>
    <lineage>
        <taxon>Eukaryota</taxon>
        <taxon>Viridiplantae</taxon>
        <taxon>Streptophyta</taxon>
        <taxon>Embryophyta</taxon>
        <taxon>Tracheophyta</taxon>
        <taxon>Spermatophyta</taxon>
        <taxon>Magnoliopsida</taxon>
        <taxon>eudicotyledons</taxon>
        <taxon>Gunneridae</taxon>
        <taxon>Pentapetalae</taxon>
        <taxon>rosids</taxon>
        <taxon>malvids</taxon>
        <taxon>Brassicales</taxon>
        <taxon>Brassicaceae</taxon>
        <taxon>Brassiceae</taxon>
        <taxon>Brassica</taxon>
    </lineage>
</organism>
<feature type="compositionally biased region" description="Basic and acidic residues" evidence="1">
    <location>
        <begin position="50"/>
        <end position="64"/>
    </location>
</feature>
<gene>
    <name evidence="2" type="ORF">Bca52824_012167</name>
</gene>
<evidence type="ECO:0000256" key="1">
    <source>
        <dbReference type="SAM" id="MobiDB-lite"/>
    </source>
</evidence>
<feature type="region of interest" description="Disordered" evidence="1">
    <location>
        <begin position="299"/>
        <end position="322"/>
    </location>
</feature>
<evidence type="ECO:0008006" key="4">
    <source>
        <dbReference type="Google" id="ProtNLM"/>
    </source>
</evidence>
<feature type="compositionally biased region" description="Acidic residues" evidence="1">
    <location>
        <begin position="140"/>
        <end position="167"/>
    </location>
</feature>
<feature type="region of interest" description="Disordered" evidence="1">
    <location>
        <begin position="370"/>
        <end position="408"/>
    </location>
</feature>
<feature type="region of interest" description="Disordered" evidence="1">
    <location>
        <begin position="1"/>
        <end position="173"/>
    </location>
</feature>
<sequence length="458" mass="52682">MDEEDDSWEGESMLDEESGYGEDPWSDCSNTDFEEDPYEGDPEPVPPDPYHGDNHSTDWSRREDDLEEGYESGSWQEEAEAENSLENSGSWEHESDEETQLQLDVQEDLWEDQTHPDADQYDVPWYEDTNSQLSSGETDHNDEETWNQEDEPDDSFGTESEHEEEAISEAGRNVTLVLAEEEEVESEAHSTYFSGYGQREETYPKWEDEMETLFHSHHVPEEEKVSYATKTLVGPALAWWQREQHAQWYYDDPDHTWESFKLEILEEFVKKDPDQPSRCPAHTIYALSNPKIFKAGSEQVNHHHSPQKMEPAVEKKTDKRQEGLQLSSLQCAKVFSYSKGTLEPERKKAGVVLESGKPQTEDGAMVQGIRQGDGQPNSAERLKESHGQHLTCPQNVEEDARNNKSTQAAKEQIILQLAGTIWAIHPRVPTFRRRFKPNQEPARAKTNSRSQEEFISFP</sequence>
<feature type="region of interest" description="Disordered" evidence="1">
    <location>
        <begin position="432"/>
        <end position="458"/>
    </location>
</feature>
<feature type="compositionally biased region" description="Acidic residues" evidence="1">
    <location>
        <begin position="1"/>
        <end position="20"/>
    </location>
</feature>
<feature type="compositionally biased region" description="Acidic residues" evidence="1">
    <location>
        <begin position="94"/>
        <end position="111"/>
    </location>
</feature>
<reference evidence="2 3" key="1">
    <citation type="submission" date="2020-02" db="EMBL/GenBank/DDBJ databases">
        <authorList>
            <person name="Ma Q."/>
            <person name="Huang Y."/>
            <person name="Song X."/>
            <person name="Pei D."/>
        </authorList>
    </citation>
    <scope>NUCLEOTIDE SEQUENCE [LARGE SCALE GENOMIC DNA]</scope>
    <source>
        <strain evidence="2">Sxm20200214</strain>
        <tissue evidence="2">Leaf</tissue>
    </source>
</reference>
<accession>A0A8X8B038</accession>
<dbReference type="OrthoDB" id="1113674at2759"/>